<proteinExistence type="predicted"/>
<evidence type="ECO:0000313" key="4">
    <source>
        <dbReference type="Proteomes" id="UP000051302"/>
    </source>
</evidence>
<accession>A0A0R1WCL4</accession>
<dbReference type="EMBL" id="AZFV01000020">
    <property type="protein sequence ID" value="KRM15688.1"/>
    <property type="molecule type" value="Genomic_DNA"/>
</dbReference>
<feature type="domain" description="DUF1829" evidence="2">
    <location>
        <begin position="159"/>
        <end position="248"/>
    </location>
</feature>
<name>A0A0R1WCL4_9LACO</name>
<evidence type="ECO:0000313" key="3">
    <source>
        <dbReference type="EMBL" id="KRM15688.1"/>
    </source>
</evidence>
<organism evidence="3 4">
    <name type="scientific">Companilactobacillus nantensis DSM 16982</name>
    <dbReference type="NCBI Taxonomy" id="1423774"/>
    <lineage>
        <taxon>Bacteria</taxon>
        <taxon>Bacillati</taxon>
        <taxon>Bacillota</taxon>
        <taxon>Bacilli</taxon>
        <taxon>Lactobacillales</taxon>
        <taxon>Lactobacillaceae</taxon>
        <taxon>Companilactobacillus</taxon>
    </lineage>
</organism>
<dbReference type="Proteomes" id="UP000051302">
    <property type="component" value="Unassembled WGS sequence"/>
</dbReference>
<reference evidence="3 4" key="1">
    <citation type="journal article" date="2015" name="Genome Announc.">
        <title>Expanding the biotechnology potential of lactobacilli through comparative genomics of 213 strains and associated genera.</title>
        <authorList>
            <person name="Sun Z."/>
            <person name="Harris H.M."/>
            <person name="McCann A."/>
            <person name="Guo C."/>
            <person name="Argimon S."/>
            <person name="Zhang W."/>
            <person name="Yang X."/>
            <person name="Jeffery I.B."/>
            <person name="Cooney J.C."/>
            <person name="Kagawa T.F."/>
            <person name="Liu W."/>
            <person name="Song Y."/>
            <person name="Salvetti E."/>
            <person name="Wrobel A."/>
            <person name="Rasinkangas P."/>
            <person name="Parkhill J."/>
            <person name="Rea M.C."/>
            <person name="O'Sullivan O."/>
            <person name="Ritari J."/>
            <person name="Douillard F.P."/>
            <person name="Paul Ross R."/>
            <person name="Yang R."/>
            <person name="Briner A.E."/>
            <person name="Felis G.E."/>
            <person name="de Vos W.M."/>
            <person name="Barrangou R."/>
            <person name="Klaenhammer T.R."/>
            <person name="Caufield P.W."/>
            <person name="Cui Y."/>
            <person name="Zhang H."/>
            <person name="O'Toole P.W."/>
        </authorList>
    </citation>
    <scope>NUCLEOTIDE SEQUENCE [LARGE SCALE GENOMIC DNA]</scope>
    <source>
        <strain evidence="3 4">DSM 16982</strain>
    </source>
</reference>
<gene>
    <name evidence="3" type="ORF">FD31_GL001108</name>
</gene>
<evidence type="ECO:0000259" key="2">
    <source>
        <dbReference type="Pfam" id="PF08862"/>
    </source>
</evidence>
<feature type="domain" description="DUF1828" evidence="1">
    <location>
        <begin position="31"/>
        <end position="121"/>
    </location>
</feature>
<dbReference type="RefSeq" id="WP_057892525.1">
    <property type="nucleotide sequence ID" value="NZ_AZFV01000020.1"/>
</dbReference>
<evidence type="ECO:0000259" key="1">
    <source>
        <dbReference type="Pfam" id="PF08861"/>
    </source>
</evidence>
<comment type="caution">
    <text evidence="3">The sequence shown here is derived from an EMBL/GenBank/DDBJ whole genome shotgun (WGS) entry which is preliminary data.</text>
</comment>
<dbReference type="Pfam" id="PF08861">
    <property type="entry name" value="DUF1828"/>
    <property type="match status" value="1"/>
</dbReference>
<dbReference type="InterPro" id="IPR014961">
    <property type="entry name" value="DUF1829"/>
</dbReference>
<dbReference type="AlphaFoldDB" id="A0A0R1WCL4"/>
<dbReference type="PATRIC" id="fig|1423774.3.peg.1153"/>
<keyword evidence="4" id="KW-1185">Reference proteome</keyword>
<dbReference type="InterPro" id="IPR014960">
    <property type="entry name" value="DUF1828"/>
</dbReference>
<protein>
    <recommendedName>
        <fullName evidence="5">DUF1828 domain-containing protein</fullName>
    </recommendedName>
</protein>
<evidence type="ECO:0008006" key="5">
    <source>
        <dbReference type="Google" id="ProtNLM"/>
    </source>
</evidence>
<sequence>MDTNKWIDDYLKWMKTKYSITSFDNGDEIITPFTNILGNRIAIYVLPIDDNKIQLSDDGNTVNDLILLGIDIKSNVRFRILKDIIKSFNVQLTENNVLKIDGKKGDFPIMKQSLIQAILRIDDLLMTRKNNVKNLFFDDVMNYFDDMEFKGLPNYPVNGGSGHTYKISYAIGKSKSKPLQLIQILNNADFQRISAEIVTFEDIAGNVDYENHNMNYSVIFNDIDNNISDKSKNIAHTRGLEIIPWSNKESILKLKN</sequence>
<dbReference type="Pfam" id="PF08862">
    <property type="entry name" value="DUF1829"/>
    <property type="match status" value="1"/>
</dbReference>
<dbReference type="STRING" id="1423774.FD31_GL001108"/>